<evidence type="ECO:0000313" key="10">
    <source>
        <dbReference type="EMBL" id="KGE16022.1"/>
    </source>
</evidence>
<evidence type="ECO:0000256" key="1">
    <source>
        <dbReference type="ARBA" id="ARBA00001947"/>
    </source>
</evidence>
<evidence type="ECO:0000256" key="5">
    <source>
        <dbReference type="ARBA" id="ARBA00022833"/>
    </source>
</evidence>
<dbReference type="Pfam" id="PF01641">
    <property type="entry name" value="SelR"/>
    <property type="match status" value="1"/>
</dbReference>
<accession>A0A0B8T3C3</accession>
<organism evidence="10 11">
    <name type="scientific">Sphingobacterium deserti</name>
    <dbReference type="NCBI Taxonomy" id="1229276"/>
    <lineage>
        <taxon>Bacteria</taxon>
        <taxon>Pseudomonadati</taxon>
        <taxon>Bacteroidota</taxon>
        <taxon>Sphingobacteriia</taxon>
        <taxon>Sphingobacteriales</taxon>
        <taxon>Sphingobacteriaceae</taxon>
        <taxon>Sphingobacterium</taxon>
    </lineage>
</organism>
<dbReference type="GO" id="GO:0006979">
    <property type="term" value="P:response to oxidative stress"/>
    <property type="evidence" value="ECO:0007669"/>
    <property type="project" value="InterPro"/>
</dbReference>
<evidence type="ECO:0000256" key="4">
    <source>
        <dbReference type="ARBA" id="ARBA00022723"/>
    </source>
</evidence>
<protein>
    <recommendedName>
        <fullName evidence="3">peptide-methionine (R)-S-oxide reductase</fullName>
        <ecNumber evidence="3">1.8.4.12</ecNumber>
    </recommendedName>
</protein>
<evidence type="ECO:0000256" key="3">
    <source>
        <dbReference type="ARBA" id="ARBA00012499"/>
    </source>
</evidence>
<dbReference type="eggNOG" id="COG0229">
    <property type="taxonomic scope" value="Bacteria"/>
</dbReference>
<feature type="signal peptide" evidence="8">
    <location>
        <begin position="1"/>
        <end position="25"/>
    </location>
</feature>
<dbReference type="GO" id="GO:0033743">
    <property type="term" value="F:peptide-methionine (R)-S-oxide reductase activity"/>
    <property type="evidence" value="ECO:0007669"/>
    <property type="project" value="UniProtKB-EC"/>
</dbReference>
<dbReference type="GO" id="GO:0030091">
    <property type="term" value="P:protein repair"/>
    <property type="evidence" value="ECO:0007669"/>
    <property type="project" value="InterPro"/>
</dbReference>
<evidence type="ECO:0000256" key="6">
    <source>
        <dbReference type="ARBA" id="ARBA00023002"/>
    </source>
</evidence>
<keyword evidence="5" id="KW-0862">Zinc</keyword>
<dbReference type="InterPro" id="IPR002579">
    <property type="entry name" value="Met_Sox_Rdtase_MsrB_dom"/>
</dbReference>
<comment type="similarity">
    <text evidence="2">Belongs to the MsrB Met sulfoxide reductase family.</text>
</comment>
<dbReference type="EMBL" id="JJMU01000002">
    <property type="protein sequence ID" value="KGE16022.1"/>
    <property type="molecule type" value="Genomic_DNA"/>
</dbReference>
<sequence>MEKYIGRYVVVVCFIVCSSSWYAFAQTAVKNPYYSRVDTTELRVSDKVWKQILPKDLYQVARKGATEQAFTGAYNDFDGLGTYYCAVCGNALFQSDAKFASTCGWPSFYEPIRDGSVFYQDDYSFNMHRIEVRCGRCDSHLGHVFDDGPVTGKRYCMNSISLQFEPDKKQNFLKK</sequence>
<dbReference type="PANTHER" id="PTHR10173:SF52">
    <property type="entry name" value="METHIONINE-R-SULFOXIDE REDUCTASE B1"/>
    <property type="match status" value="1"/>
</dbReference>
<dbReference type="GO" id="GO:0005737">
    <property type="term" value="C:cytoplasm"/>
    <property type="evidence" value="ECO:0007669"/>
    <property type="project" value="TreeGrafter"/>
</dbReference>
<feature type="domain" description="MsrB" evidence="9">
    <location>
        <begin position="46"/>
        <end position="167"/>
    </location>
</feature>
<comment type="cofactor">
    <cofactor evidence="1">
        <name>Zn(2+)</name>
        <dbReference type="ChEBI" id="CHEBI:29105"/>
    </cofactor>
</comment>
<dbReference type="AlphaFoldDB" id="A0A0B8T3C3"/>
<dbReference type="OrthoDB" id="4174719at2"/>
<dbReference type="RefSeq" id="WP_037494245.1">
    <property type="nucleotide sequence ID" value="NZ_JJMU01000002.1"/>
</dbReference>
<keyword evidence="11" id="KW-1185">Reference proteome</keyword>
<keyword evidence="6" id="KW-0560">Oxidoreductase</keyword>
<dbReference type="NCBIfam" id="TIGR00357">
    <property type="entry name" value="peptide-methionine (R)-S-oxide reductase MsrB"/>
    <property type="match status" value="1"/>
</dbReference>
<evidence type="ECO:0000256" key="7">
    <source>
        <dbReference type="ARBA" id="ARBA00048488"/>
    </source>
</evidence>
<comment type="catalytic activity">
    <reaction evidence="7">
        <text>L-methionyl-[protein] + [thioredoxin]-disulfide + H2O = L-methionyl-(R)-S-oxide-[protein] + [thioredoxin]-dithiol</text>
        <dbReference type="Rhea" id="RHEA:24164"/>
        <dbReference type="Rhea" id="RHEA-COMP:10698"/>
        <dbReference type="Rhea" id="RHEA-COMP:10700"/>
        <dbReference type="Rhea" id="RHEA-COMP:12313"/>
        <dbReference type="Rhea" id="RHEA-COMP:12314"/>
        <dbReference type="ChEBI" id="CHEBI:15377"/>
        <dbReference type="ChEBI" id="CHEBI:16044"/>
        <dbReference type="ChEBI" id="CHEBI:29950"/>
        <dbReference type="ChEBI" id="CHEBI:45764"/>
        <dbReference type="ChEBI" id="CHEBI:50058"/>
        <dbReference type="EC" id="1.8.4.12"/>
    </reaction>
</comment>
<dbReference type="PROSITE" id="PS51790">
    <property type="entry name" value="MSRB"/>
    <property type="match status" value="1"/>
</dbReference>
<dbReference type="Gene3D" id="2.170.150.20">
    <property type="entry name" value="Peptide methionine sulfoxide reductase"/>
    <property type="match status" value="1"/>
</dbReference>
<reference evidence="11" key="1">
    <citation type="submission" date="2014-04" db="EMBL/GenBank/DDBJ databases">
        <title>Whole-Genome optical mapping and complete genome sequence of Sphingobacterium deserti sp. nov., a new spaces isolated from desert in the west of China.</title>
        <authorList>
            <person name="Teng C."/>
            <person name="Zhou Z."/>
            <person name="Li X."/>
            <person name="Chen M."/>
            <person name="Lin M."/>
            <person name="Wang L."/>
            <person name="Su S."/>
            <person name="Zhang C."/>
            <person name="Zhang W."/>
        </authorList>
    </citation>
    <scope>NUCLEOTIDE SEQUENCE [LARGE SCALE GENOMIC DNA]</scope>
    <source>
        <strain evidence="11">ACCC05744</strain>
    </source>
</reference>
<dbReference type="InterPro" id="IPR011057">
    <property type="entry name" value="Mss4-like_sf"/>
</dbReference>
<keyword evidence="8" id="KW-0732">Signal</keyword>
<dbReference type="PATRIC" id="fig|1229276.3.peg.143"/>
<dbReference type="Proteomes" id="UP000031802">
    <property type="component" value="Unassembled WGS sequence"/>
</dbReference>
<comment type="caution">
    <text evidence="10">The sequence shown here is derived from an EMBL/GenBank/DDBJ whole genome shotgun (WGS) entry which is preliminary data.</text>
</comment>
<name>A0A0B8T3C3_9SPHI</name>
<evidence type="ECO:0000256" key="2">
    <source>
        <dbReference type="ARBA" id="ARBA00007174"/>
    </source>
</evidence>
<evidence type="ECO:0000313" key="11">
    <source>
        <dbReference type="Proteomes" id="UP000031802"/>
    </source>
</evidence>
<proteinExistence type="inferred from homology"/>
<reference evidence="10 11" key="2">
    <citation type="journal article" date="2015" name="PLoS ONE">
        <title>Whole-Genome Optical Mapping and Finished Genome Sequence of Sphingobacterium deserti sp. nov., a New Species Isolated from the Western Desert of China.</title>
        <authorList>
            <person name="Teng C."/>
            <person name="Zhou Z."/>
            <person name="Molnar I."/>
            <person name="Li X."/>
            <person name="Tang R."/>
            <person name="Chen M."/>
            <person name="Wang L."/>
            <person name="Su S."/>
            <person name="Zhang W."/>
            <person name="Lin M."/>
        </authorList>
    </citation>
    <scope>NUCLEOTIDE SEQUENCE [LARGE SCALE GENOMIC DNA]</scope>
    <source>
        <strain evidence="11">ACCC05744</strain>
    </source>
</reference>
<gene>
    <name evidence="10" type="ORF">DI53_0137</name>
</gene>
<dbReference type="SUPFAM" id="SSF51316">
    <property type="entry name" value="Mss4-like"/>
    <property type="match status" value="1"/>
</dbReference>
<keyword evidence="4" id="KW-0479">Metal-binding</keyword>
<dbReference type="EC" id="1.8.4.12" evidence="3"/>
<dbReference type="InterPro" id="IPR028427">
    <property type="entry name" value="Met_Sox_Rdtase_MsrB"/>
</dbReference>
<dbReference type="FunFam" id="2.170.150.20:FF:000001">
    <property type="entry name" value="Peptide methionine sulfoxide reductase MsrB"/>
    <property type="match status" value="1"/>
</dbReference>
<evidence type="ECO:0000256" key="8">
    <source>
        <dbReference type="SAM" id="SignalP"/>
    </source>
</evidence>
<feature type="chain" id="PRO_5002124070" description="peptide-methionine (R)-S-oxide reductase" evidence="8">
    <location>
        <begin position="26"/>
        <end position="175"/>
    </location>
</feature>
<dbReference type="STRING" id="1229276.DI53_0137"/>
<dbReference type="GO" id="GO:0046872">
    <property type="term" value="F:metal ion binding"/>
    <property type="evidence" value="ECO:0007669"/>
    <property type="project" value="UniProtKB-KW"/>
</dbReference>
<evidence type="ECO:0000259" key="9">
    <source>
        <dbReference type="PROSITE" id="PS51790"/>
    </source>
</evidence>
<dbReference type="PANTHER" id="PTHR10173">
    <property type="entry name" value="METHIONINE SULFOXIDE REDUCTASE"/>
    <property type="match status" value="1"/>
</dbReference>